<comment type="function">
    <text evidence="9">Promotes integrin-mediated cell adhesion. May stimulate host defense against viruses and tumor cells.</text>
</comment>
<sequence>MAPLRLLWMWLLVAGTQGMNDGDMRLAGGDTDNEGRVEIFYSGQWGTVCDSMWDLTDARVVCWALGFKNATKALGGAAFGPGSGPIMLEEVECKGTELSLADCRSLGWMQSTCRHDEDASVICTKETRGVHTLDLSGELSEALGQIFESQRGCDLFIRVKAKEEAELGLCAHKLILSANPEARGLWKEPSSRVAMEVDAKCVPVVRDFLRYLYSRRIDISLASVRCFHSLASAYGAERLQSYCARLFAILIPQDSSFRAPLDLYAYALATGDPVLEEVCVQFLTWNFEALTQAEAWPSVPTALLRKLLSRSELVVSSELALLTAVDVWSQERRASHGEVEGLLEQVRFPMVLPGDLFQLQFNLSLYRSHEALFQKKILQALEFHTVPYQLLARYRGLNLTEDAYRPRLYTSAPWSASVTASDYSPYQTFQTPKHPSFLFQASSVSWSLVYLPTVQSCWNYGFSCSSDEPPLVALSSSSYSDPAIGYENKALLLCEGSFVADVLHFEDRKAPIPSALGTNSSRSAAFFPCPVGFFSSFQVVVRPFYQTNSSSES</sequence>
<gene>
    <name evidence="15" type="primary">LGALS3BP</name>
</gene>
<keyword evidence="5 12" id="KW-0732">Signal</keyword>
<feature type="disulfide bond" evidence="11">
    <location>
        <begin position="62"/>
        <end position="123"/>
    </location>
</feature>
<evidence type="ECO:0000259" key="13">
    <source>
        <dbReference type="PROSITE" id="PS50097"/>
    </source>
</evidence>
<dbReference type="FunFam" id="3.10.250.10:FF:000005">
    <property type="entry name" value="Neurotrypsin isoform A"/>
    <property type="match status" value="1"/>
</dbReference>
<name>A0A8C3WXP3_9CETA</name>
<dbReference type="GO" id="GO:0007155">
    <property type="term" value="P:cell adhesion"/>
    <property type="evidence" value="ECO:0007669"/>
    <property type="project" value="UniProtKB-KW"/>
</dbReference>
<dbReference type="GO" id="GO:0031012">
    <property type="term" value="C:extracellular matrix"/>
    <property type="evidence" value="ECO:0007669"/>
    <property type="project" value="TreeGrafter"/>
</dbReference>
<dbReference type="SUPFAM" id="SSF56487">
    <property type="entry name" value="SRCR-like"/>
    <property type="match status" value="1"/>
</dbReference>
<keyword evidence="3" id="KW-0964">Secreted</keyword>
<evidence type="ECO:0000256" key="1">
    <source>
        <dbReference type="ARBA" id="ARBA00004498"/>
    </source>
</evidence>
<dbReference type="SUPFAM" id="SSF54695">
    <property type="entry name" value="POZ domain"/>
    <property type="match status" value="1"/>
</dbReference>
<dbReference type="CDD" id="cd18304">
    <property type="entry name" value="BTB_POZ_M2BP"/>
    <property type="match status" value="1"/>
</dbReference>
<evidence type="ECO:0000259" key="14">
    <source>
        <dbReference type="PROSITE" id="PS50287"/>
    </source>
</evidence>
<protein>
    <recommendedName>
        <fullName evidence="2">Galectin-3-binding protein</fullName>
    </recommendedName>
    <alternativeName>
        <fullName evidence="10">Lectin galactoside-binding soluble 3-binding protein</fullName>
    </alternativeName>
</protein>
<keyword evidence="16" id="KW-1185">Reference proteome</keyword>
<dbReference type="GO" id="GO:0005615">
    <property type="term" value="C:extracellular space"/>
    <property type="evidence" value="ECO:0007669"/>
    <property type="project" value="Ensembl"/>
</dbReference>
<dbReference type="Ensembl" id="ENSCWAT00000022512.1">
    <property type="protein sequence ID" value="ENSCWAP00000020760.1"/>
    <property type="gene ID" value="ENSCWAG00000015890.1"/>
</dbReference>
<dbReference type="PROSITE" id="PS00420">
    <property type="entry name" value="SRCR_1"/>
    <property type="match status" value="1"/>
</dbReference>
<dbReference type="FunFam" id="3.30.710.10:FF:000128">
    <property type="entry name" value="galectin-3-binding protein precursor"/>
    <property type="match status" value="1"/>
</dbReference>
<evidence type="ECO:0000256" key="6">
    <source>
        <dbReference type="ARBA" id="ARBA00022889"/>
    </source>
</evidence>
<feature type="signal peptide" evidence="12">
    <location>
        <begin position="1"/>
        <end position="18"/>
    </location>
</feature>
<evidence type="ECO:0000256" key="4">
    <source>
        <dbReference type="ARBA" id="ARBA00022530"/>
    </source>
</evidence>
<dbReference type="InterPro" id="IPR000210">
    <property type="entry name" value="BTB/POZ_dom"/>
</dbReference>
<comment type="subcellular location">
    <subcellularLocation>
        <location evidence="1">Secreted</location>
        <location evidence="1">Extracellular space</location>
        <location evidence="1">Extracellular matrix</location>
    </subcellularLocation>
</comment>
<dbReference type="Gene3D" id="1.25.40.420">
    <property type="match status" value="1"/>
</dbReference>
<evidence type="ECO:0000256" key="9">
    <source>
        <dbReference type="ARBA" id="ARBA00024860"/>
    </source>
</evidence>
<dbReference type="InterPro" id="IPR011333">
    <property type="entry name" value="SKP1/BTB/POZ_sf"/>
</dbReference>
<dbReference type="Gene3D" id="3.10.250.10">
    <property type="entry name" value="SRCR-like domain"/>
    <property type="match status" value="1"/>
</dbReference>
<evidence type="ECO:0000256" key="10">
    <source>
        <dbReference type="ARBA" id="ARBA00031798"/>
    </source>
</evidence>
<dbReference type="PROSITE" id="PS50287">
    <property type="entry name" value="SRCR_2"/>
    <property type="match status" value="1"/>
</dbReference>
<keyword evidence="4" id="KW-0272">Extracellular matrix</keyword>
<dbReference type="Gene3D" id="3.30.710.10">
    <property type="entry name" value="Potassium Channel Kv1.1, Chain A"/>
    <property type="match status" value="1"/>
</dbReference>
<accession>A0A8C3WXP3</accession>
<evidence type="ECO:0000313" key="15">
    <source>
        <dbReference type="Ensembl" id="ENSCWAP00000020760.1"/>
    </source>
</evidence>
<dbReference type="PROSITE" id="PS50097">
    <property type="entry name" value="BTB"/>
    <property type="match status" value="1"/>
</dbReference>
<evidence type="ECO:0000256" key="8">
    <source>
        <dbReference type="ARBA" id="ARBA00023180"/>
    </source>
</evidence>
<evidence type="ECO:0000256" key="11">
    <source>
        <dbReference type="PROSITE-ProRule" id="PRU00196"/>
    </source>
</evidence>
<dbReference type="PANTHER" id="PTHR24410:SF16">
    <property type="entry name" value="GALECTIN-3-BINDING PROTEIN"/>
    <property type="match status" value="1"/>
</dbReference>
<feature type="disulfide bond" evidence="11">
    <location>
        <begin position="93"/>
        <end position="103"/>
    </location>
</feature>
<dbReference type="GO" id="GO:0016020">
    <property type="term" value="C:membrane"/>
    <property type="evidence" value="ECO:0007669"/>
    <property type="project" value="InterPro"/>
</dbReference>
<keyword evidence="7 11" id="KW-1015">Disulfide bond</keyword>
<dbReference type="SMART" id="SM00202">
    <property type="entry name" value="SR"/>
    <property type="match status" value="1"/>
</dbReference>
<dbReference type="GeneTree" id="ENSGT00940000162516"/>
<organism evidence="15 16">
    <name type="scientific">Catagonus wagneri</name>
    <name type="common">Chacoan peccary</name>
    <dbReference type="NCBI Taxonomy" id="51154"/>
    <lineage>
        <taxon>Eukaryota</taxon>
        <taxon>Metazoa</taxon>
        <taxon>Chordata</taxon>
        <taxon>Craniata</taxon>
        <taxon>Vertebrata</taxon>
        <taxon>Euteleostomi</taxon>
        <taxon>Mammalia</taxon>
        <taxon>Eutheria</taxon>
        <taxon>Laurasiatheria</taxon>
        <taxon>Artiodactyla</taxon>
        <taxon>Suina</taxon>
        <taxon>Tayassuidae</taxon>
        <taxon>Catagonus</taxon>
    </lineage>
</organism>
<dbReference type="InterPro" id="IPR011705">
    <property type="entry name" value="BACK"/>
</dbReference>
<dbReference type="InterPro" id="IPR051481">
    <property type="entry name" value="BTB-POZ/Galectin-3-binding"/>
</dbReference>
<dbReference type="PANTHER" id="PTHR24410">
    <property type="entry name" value="HL07962P-RELATED"/>
    <property type="match status" value="1"/>
</dbReference>
<dbReference type="Proteomes" id="UP000694540">
    <property type="component" value="Unplaced"/>
</dbReference>
<keyword evidence="6" id="KW-0130">Cell adhesion</keyword>
<evidence type="ECO:0000256" key="12">
    <source>
        <dbReference type="SAM" id="SignalP"/>
    </source>
</evidence>
<evidence type="ECO:0000256" key="3">
    <source>
        <dbReference type="ARBA" id="ARBA00022525"/>
    </source>
</evidence>
<dbReference type="InterPro" id="IPR036772">
    <property type="entry name" value="SRCR-like_dom_sf"/>
</dbReference>
<dbReference type="InterPro" id="IPR001190">
    <property type="entry name" value="SRCR"/>
</dbReference>
<dbReference type="Pfam" id="PF07707">
    <property type="entry name" value="BACK"/>
    <property type="match status" value="1"/>
</dbReference>
<evidence type="ECO:0000313" key="16">
    <source>
        <dbReference type="Proteomes" id="UP000694540"/>
    </source>
</evidence>
<feature type="domain" description="SRCR" evidence="14">
    <location>
        <begin position="24"/>
        <end position="124"/>
    </location>
</feature>
<reference evidence="15" key="2">
    <citation type="submission" date="2025-09" db="UniProtKB">
        <authorList>
            <consortium name="Ensembl"/>
        </authorList>
    </citation>
    <scope>IDENTIFICATION</scope>
</reference>
<evidence type="ECO:0000256" key="5">
    <source>
        <dbReference type="ARBA" id="ARBA00022729"/>
    </source>
</evidence>
<dbReference type="Pfam" id="PF00530">
    <property type="entry name" value="SRCR"/>
    <property type="match status" value="1"/>
</dbReference>
<proteinExistence type="predicted"/>
<feature type="disulfide bond" evidence="11">
    <location>
        <begin position="49"/>
        <end position="113"/>
    </location>
</feature>
<keyword evidence="8" id="KW-0325">Glycoprotein</keyword>
<reference evidence="15" key="1">
    <citation type="submission" date="2025-08" db="UniProtKB">
        <authorList>
            <consortium name="Ensembl"/>
        </authorList>
    </citation>
    <scope>IDENTIFICATION</scope>
</reference>
<evidence type="ECO:0000256" key="7">
    <source>
        <dbReference type="ARBA" id="ARBA00023157"/>
    </source>
</evidence>
<evidence type="ECO:0000256" key="2">
    <source>
        <dbReference type="ARBA" id="ARBA00019410"/>
    </source>
</evidence>
<feature type="domain" description="BTB" evidence="13">
    <location>
        <begin position="153"/>
        <end position="221"/>
    </location>
</feature>
<feature type="chain" id="PRO_5034119885" description="Galectin-3-binding protein" evidence="12">
    <location>
        <begin position="19"/>
        <end position="553"/>
    </location>
</feature>
<dbReference type="PRINTS" id="PR00258">
    <property type="entry name" value="SPERACTRCPTR"/>
</dbReference>
<dbReference type="AlphaFoldDB" id="A0A8C3WXP3"/>
<dbReference type="SMART" id="SM00875">
    <property type="entry name" value="BACK"/>
    <property type="match status" value="1"/>
</dbReference>